<proteinExistence type="predicted"/>
<protein>
    <submittedName>
        <fullName evidence="2">Uncharacterized protein</fullName>
    </submittedName>
</protein>
<feature type="compositionally biased region" description="Polar residues" evidence="1">
    <location>
        <begin position="365"/>
        <end position="378"/>
    </location>
</feature>
<evidence type="ECO:0000313" key="2">
    <source>
        <dbReference type="EMBL" id="KAK6339945.1"/>
    </source>
</evidence>
<comment type="caution">
    <text evidence="2">The sequence shown here is derived from an EMBL/GenBank/DDBJ whole genome shotgun (WGS) entry which is preliminary data.</text>
</comment>
<feature type="compositionally biased region" description="Basic and acidic residues" evidence="1">
    <location>
        <begin position="499"/>
        <end position="510"/>
    </location>
</feature>
<name>A0AAN8MPA1_9PEZI</name>
<feature type="compositionally biased region" description="Acidic residues" evidence="1">
    <location>
        <begin position="458"/>
        <end position="471"/>
    </location>
</feature>
<keyword evidence="3" id="KW-1185">Reference proteome</keyword>
<sequence>MAERPKRPARASSAPPILKRRSPSVSSLPPSAEQLAAMKPIPLDLGIYITPFPHHIVAIKGDLTRLKSLATGIQTYCIAVIPDSREMAELGSPPSLKSAWLRHKYFTDTADLKSHLRYFSRIFPALRLYVCDFIPVNITGWLFAAVDDKKAYENVISNRTRLLFSLEGFLRRDIPFYLSKLLQFFEVVEYPEPHGMFAGIAKGQLVHCCERIIESCDLILESERWKNLVYLADENMKEIKWYVGGLDRDPVTGYFLSPLRETGESAMPTRELHGEVLERLAKQNKTSQGTVEATVWGEGRQWGTEHQKEQDNWPSSNRHGIWGLHPWGASPEEAAILETRRQGQMSGPSDATNDPRRPIPRSAGIENTSGQETGNTVQAKKGLDNGEIARIADQWNSIRGLPGNMSRGIPGSELPDVLKGLNVNLHQLLGSIKTPGSEDIKTEEIAIDPGEPEPKGVDEDETELETSDPDETVPKKKDGDPVDAAESCGNETDVEPMDIDDKPWTPRATEETSSEPPMGWFSTTEYNMMEDLGENTSGRQTEKPSPKTTAKKKKRSSTDLESSNSEPRTPEPETASNDDPGTLSGTAMTPTGSEISIAHSFDRDRSESPYKKRKLRSNLKDIDEERKG</sequence>
<feature type="compositionally biased region" description="Polar residues" evidence="1">
    <location>
        <begin position="574"/>
        <end position="594"/>
    </location>
</feature>
<accession>A0AAN8MPA1</accession>
<feature type="compositionally biased region" description="Basic and acidic residues" evidence="1">
    <location>
        <begin position="600"/>
        <end position="610"/>
    </location>
</feature>
<evidence type="ECO:0000256" key="1">
    <source>
        <dbReference type="SAM" id="MobiDB-lite"/>
    </source>
</evidence>
<dbReference type="AlphaFoldDB" id="A0AAN8MPA1"/>
<dbReference type="EMBL" id="JAVHNR010000006">
    <property type="protein sequence ID" value="KAK6339945.1"/>
    <property type="molecule type" value="Genomic_DNA"/>
</dbReference>
<reference evidence="2 3" key="1">
    <citation type="submission" date="2019-10" db="EMBL/GenBank/DDBJ databases">
        <authorList>
            <person name="Palmer J.M."/>
        </authorList>
    </citation>
    <scope>NUCLEOTIDE SEQUENCE [LARGE SCALE GENOMIC DNA]</scope>
    <source>
        <strain evidence="2 3">TWF718</strain>
    </source>
</reference>
<feature type="compositionally biased region" description="Polar residues" evidence="1">
    <location>
        <begin position="342"/>
        <end position="352"/>
    </location>
</feature>
<feature type="region of interest" description="Disordered" evidence="1">
    <location>
        <begin position="339"/>
        <end position="385"/>
    </location>
</feature>
<feature type="region of interest" description="Disordered" evidence="1">
    <location>
        <begin position="434"/>
        <end position="628"/>
    </location>
</feature>
<gene>
    <name evidence="2" type="ORF">TWF718_009334</name>
</gene>
<feature type="compositionally biased region" description="Basic and acidic residues" evidence="1">
    <location>
        <begin position="618"/>
        <end position="628"/>
    </location>
</feature>
<evidence type="ECO:0000313" key="3">
    <source>
        <dbReference type="Proteomes" id="UP001313282"/>
    </source>
</evidence>
<feature type="region of interest" description="Disordered" evidence="1">
    <location>
        <begin position="1"/>
        <end position="30"/>
    </location>
</feature>
<dbReference type="Proteomes" id="UP001313282">
    <property type="component" value="Unassembled WGS sequence"/>
</dbReference>
<organism evidence="2 3">
    <name type="scientific">Orbilia javanica</name>
    <dbReference type="NCBI Taxonomy" id="47235"/>
    <lineage>
        <taxon>Eukaryota</taxon>
        <taxon>Fungi</taxon>
        <taxon>Dikarya</taxon>
        <taxon>Ascomycota</taxon>
        <taxon>Pezizomycotina</taxon>
        <taxon>Orbiliomycetes</taxon>
        <taxon>Orbiliales</taxon>
        <taxon>Orbiliaceae</taxon>
        <taxon>Orbilia</taxon>
    </lineage>
</organism>